<accession>A0A381DIH0</accession>
<name>A0A381DIH0_9BACT</name>
<evidence type="ECO:0000259" key="1">
    <source>
        <dbReference type="Pfam" id="PF21862"/>
    </source>
</evidence>
<evidence type="ECO:0000313" key="3">
    <source>
        <dbReference type="Proteomes" id="UP000254920"/>
    </source>
</evidence>
<dbReference type="STRING" id="32024.GCA_000788295_00970"/>
<dbReference type="Pfam" id="PF21862">
    <property type="entry name" value="CiaD"/>
    <property type="match status" value="1"/>
</dbReference>
<feature type="domain" description="Campylobacter invasion antigen D C-terminal" evidence="1">
    <location>
        <begin position="61"/>
        <end position="112"/>
    </location>
</feature>
<proteinExistence type="predicted"/>
<sequence length="116" mass="13567">MVDKDMKLEDLAKSVAYEISAELEQEREQQIYKSEQKVDDNAHNIAQIKQELNQIDGDNNTKEQIFLQNTKERILVLFEGLNENTKGDISLRLDLTIKFLEFLLASIENRLDELRK</sequence>
<reference evidence="2 3" key="1">
    <citation type="submission" date="2018-06" db="EMBL/GenBank/DDBJ databases">
        <authorList>
            <consortium name="Pathogen Informatics"/>
            <person name="Doyle S."/>
        </authorList>
    </citation>
    <scope>NUCLEOTIDE SEQUENCE [LARGE SCALE GENOMIC DNA]</scope>
    <source>
        <strain evidence="2 3">NCTC12475</strain>
    </source>
</reference>
<dbReference type="InterPro" id="IPR054057">
    <property type="entry name" value="CiaD_C"/>
</dbReference>
<dbReference type="EMBL" id="UFVD01000001">
    <property type="protein sequence ID" value="SUX10492.1"/>
    <property type="molecule type" value="Genomic_DNA"/>
</dbReference>
<evidence type="ECO:0000313" key="2">
    <source>
        <dbReference type="EMBL" id="SUX10492.1"/>
    </source>
</evidence>
<protein>
    <submittedName>
        <fullName evidence="2">OorC subunit of 2-oxoglutarate:acceptor oxidoreductase</fullName>
    </submittedName>
</protein>
<dbReference type="Proteomes" id="UP000254920">
    <property type="component" value="Unassembled WGS sequence"/>
</dbReference>
<organism evidence="2 3">
    <name type="scientific">Campylobacter sputorum subsp. sputorum</name>
    <dbReference type="NCBI Taxonomy" id="32024"/>
    <lineage>
        <taxon>Bacteria</taxon>
        <taxon>Pseudomonadati</taxon>
        <taxon>Campylobacterota</taxon>
        <taxon>Epsilonproteobacteria</taxon>
        <taxon>Campylobacterales</taxon>
        <taxon>Campylobacteraceae</taxon>
        <taxon>Campylobacter</taxon>
    </lineage>
</organism>
<keyword evidence="3" id="KW-1185">Reference proteome</keyword>
<gene>
    <name evidence="2" type="ORF">NCTC12475_00689</name>
</gene>
<dbReference type="AlphaFoldDB" id="A0A381DIH0"/>